<dbReference type="PANTHER" id="PTHR35400:SF3">
    <property type="entry name" value="SLL1072 PROTEIN"/>
    <property type="match status" value="1"/>
</dbReference>
<sequence>MTVMAQHTSQMSVEEFEELAAHVAKRFDAVRLEFINGRVGIKGMTDGNHSEVIRWLQECFLLAGSGLWLYAGGELGLRIEKYRKGRALPDAVLAPRGTFTGKGDWADTQGVVMTVEVTSYDADTHRRDREEKPAGYADAGIPYYLLIDRDDCSVTLYSDPAPGEGYRSAVKKAFGAKLSLPEPLGIELDTEELKQYAG</sequence>
<dbReference type="EMBL" id="CP163441">
    <property type="protein sequence ID" value="XDQ45314.1"/>
    <property type="molecule type" value="Genomic_DNA"/>
</dbReference>
<evidence type="ECO:0000313" key="2">
    <source>
        <dbReference type="EMBL" id="XDQ45314.1"/>
    </source>
</evidence>
<dbReference type="InterPro" id="IPR011335">
    <property type="entry name" value="Restrct_endonuc-II-like"/>
</dbReference>
<proteinExistence type="predicted"/>
<keyword evidence="2" id="KW-0255">Endonuclease</keyword>
<evidence type="ECO:0000259" key="1">
    <source>
        <dbReference type="Pfam" id="PF05685"/>
    </source>
</evidence>
<keyword evidence="2" id="KW-0378">Hydrolase</keyword>
<accession>A0AB39QRY4</accession>
<organism evidence="2">
    <name type="scientific">Streptomyces sp. R39</name>
    <dbReference type="NCBI Taxonomy" id="3238631"/>
    <lineage>
        <taxon>Bacteria</taxon>
        <taxon>Bacillati</taxon>
        <taxon>Actinomycetota</taxon>
        <taxon>Actinomycetes</taxon>
        <taxon>Kitasatosporales</taxon>
        <taxon>Streptomycetaceae</taxon>
        <taxon>Streptomyces</taxon>
    </lineage>
</organism>
<dbReference type="InterPro" id="IPR008538">
    <property type="entry name" value="Uma2"/>
</dbReference>
<dbReference type="GO" id="GO:0004519">
    <property type="term" value="F:endonuclease activity"/>
    <property type="evidence" value="ECO:0007669"/>
    <property type="project" value="UniProtKB-KW"/>
</dbReference>
<dbReference type="Gene3D" id="3.90.1570.10">
    <property type="entry name" value="tt1808, chain A"/>
    <property type="match status" value="1"/>
</dbReference>
<reference evidence="2" key="1">
    <citation type="submission" date="2024-07" db="EMBL/GenBank/DDBJ databases">
        <authorList>
            <person name="Yu S.T."/>
        </authorList>
    </citation>
    <scope>NUCLEOTIDE SEQUENCE</scope>
    <source>
        <strain evidence="2">R39</strain>
    </source>
</reference>
<dbReference type="CDD" id="cd06260">
    <property type="entry name" value="DUF820-like"/>
    <property type="match status" value="1"/>
</dbReference>
<dbReference type="InterPro" id="IPR012296">
    <property type="entry name" value="Nuclease_put_TT1808"/>
</dbReference>
<keyword evidence="2" id="KW-0540">Nuclease</keyword>
<dbReference type="RefSeq" id="WP_369224052.1">
    <property type="nucleotide sequence ID" value="NZ_CP163441.1"/>
</dbReference>
<dbReference type="SUPFAM" id="SSF52980">
    <property type="entry name" value="Restriction endonuclease-like"/>
    <property type="match status" value="1"/>
</dbReference>
<name>A0AB39QRY4_9ACTN</name>
<gene>
    <name evidence="2" type="ORF">AB5J52_25350</name>
</gene>
<dbReference type="AlphaFoldDB" id="A0AB39QRY4"/>
<feature type="domain" description="Putative restriction endonuclease" evidence="1">
    <location>
        <begin position="13"/>
        <end position="190"/>
    </location>
</feature>
<dbReference type="Pfam" id="PF05685">
    <property type="entry name" value="Uma2"/>
    <property type="match status" value="1"/>
</dbReference>
<protein>
    <submittedName>
        <fullName evidence="2">Uma2 family endonuclease</fullName>
    </submittedName>
</protein>
<dbReference type="PANTHER" id="PTHR35400">
    <property type="entry name" value="SLR1083 PROTEIN"/>
    <property type="match status" value="1"/>
</dbReference>